<evidence type="ECO:0000313" key="3">
    <source>
        <dbReference type="Proteomes" id="UP000196317"/>
    </source>
</evidence>
<feature type="transmembrane region" description="Helical" evidence="1">
    <location>
        <begin position="93"/>
        <end position="121"/>
    </location>
</feature>
<evidence type="ECO:0000313" key="2">
    <source>
        <dbReference type="EMBL" id="OUT07334.1"/>
    </source>
</evidence>
<protein>
    <submittedName>
        <fullName evidence="2">Uncharacterized protein</fullName>
    </submittedName>
</protein>
<accession>A0A1Y5MIW1</accession>
<keyword evidence="1" id="KW-0812">Transmembrane</keyword>
<keyword evidence="1" id="KW-1133">Transmembrane helix</keyword>
<dbReference type="Proteomes" id="UP000196317">
    <property type="component" value="Unassembled WGS sequence"/>
</dbReference>
<proteinExistence type="predicted"/>
<sequence length="208" mass="23567">MVFCFGKLAKVKDLFVSEKTERSSRGISGLIGYVSASYLYKIVLDYMPFTVGIVAGALAFISYVIELAKFYYISPFVTAFAVTMGKTNKIVDFLVGALSIFFKPILIVIFIYFGLFVYGIFKDIFLLYAEEQMNMMYELQSQFFLTIMLHIFMALLHIIGAIGGAYMLWKIILHAPTWVLKMVGLSDSGASFASQELARNLEKYTFHM</sequence>
<reference evidence="2 3" key="1">
    <citation type="submission" date="2017-04" db="EMBL/GenBank/DDBJ databases">
        <title>Complete genome of Campylobacter concisus ATCC 33237T and draft genomes for an additional eight well characterized C. concisus strains.</title>
        <authorList>
            <person name="Cornelius A.J."/>
            <person name="Miller W.G."/>
            <person name="Lastovica A.J."/>
            <person name="On S.L."/>
            <person name="French N.P."/>
            <person name="Vandenberg O."/>
            <person name="Biggs P.J."/>
        </authorList>
    </citation>
    <scope>NUCLEOTIDE SEQUENCE [LARGE SCALE GENOMIC DNA]</scope>
    <source>
        <strain evidence="2 3">CCUG 19995</strain>
    </source>
</reference>
<organism evidence="2 3">
    <name type="scientific">Campylobacter concisus</name>
    <dbReference type="NCBI Taxonomy" id="199"/>
    <lineage>
        <taxon>Bacteria</taxon>
        <taxon>Pseudomonadati</taxon>
        <taxon>Campylobacterota</taxon>
        <taxon>Epsilonproteobacteria</taxon>
        <taxon>Campylobacterales</taxon>
        <taxon>Campylobacteraceae</taxon>
        <taxon>Campylobacter</taxon>
    </lineage>
</organism>
<comment type="caution">
    <text evidence="2">The sequence shown here is derived from an EMBL/GenBank/DDBJ whole genome shotgun (WGS) entry which is preliminary data.</text>
</comment>
<dbReference type="EMBL" id="NDYN01000006">
    <property type="protein sequence ID" value="OUT07334.1"/>
    <property type="molecule type" value="Genomic_DNA"/>
</dbReference>
<keyword evidence="1" id="KW-0472">Membrane</keyword>
<evidence type="ECO:0000256" key="1">
    <source>
        <dbReference type="SAM" id="Phobius"/>
    </source>
</evidence>
<feature type="transmembrane region" description="Helical" evidence="1">
    <location>
        <begin position="141"/>
        <end position="169"/>
    </location>
</feature>
<feature type="transmembrane region" description="Helical" evidence="1">
    <location>
        <begin position="49"/>
        <end position="72"/>
    </location>
</feature>
<dbReference type="AlphaFoldDB" id="A0A1Y5MIW1"/>
<name>A0A1Y5MIW1_9BACT</name>
<gene>
    <name evidence="2" type="ORF">B9N65_06855</name>
</gene>